<keyword evidence="4" id="KW-0812">Transmembrane</keyword>
<accession>A0A9X4GZV8</accession>
<evidence type="ECO:0000256" key="4">
    <source>
        <dbReference type="SAM" id="Phobius"/>
    </source>
</evidence>
<gene>
    <name evidence="5" type="ORF">L7E55_12675</name>
</gene>
<reference evidence="5" key="1">
    <citation type="submission" date="2022-02" db="EMBL/GenBank/DDBJ databases">
        <authorList>
            <person name="Leng L."/>
        </authorList>
    </citation>
    <scope>NUCLEOTIDE SEQUENCE</scope>
    <source>
        <strain evidence="5">JI</strain>
    </source>
</reference>
<keyword evidence="2 4" id="KW-0472">Membrane</keyword>
<feature type="transmembrane region" description="Helical" evidence="4">
    <location>
        <begin position="393"/>
        <end position="415"/>
    </location>
</feature>
<sequence>MSILVSLLKLITYQENPDREGFVLEETAEEKQTTRKSEPPSGGEAAPGDQEKAPAGRRSFKKPVRPAGKLTEKPKKVKDSGKAGDVQTGQTSGQAHGKPVVDDLPVSASLAENRETIEELYGMPENKDIIIRDIVIGTNPSIDGFVVFIDGLVDKSVQDLLFQALMLFAARPAPPDKGKLSSYVKERLLPGNQVSVQSRFRDILDAVNYGDTALFLEGCAEAVLVETKGWEHRGVEKPVIEQVLRGPQEAFGETLRTNTALIRKLIKNENLTTELLKVGARNRVNVAVMYLRDLANPALVAEVKRRIESIKTDFIVDSGVLEEFIQDNPYNLNPTILATERPDRVASSIVEGRVAIIVDGSPFVLIVPATMYEMMQTGEDVYSRWQLGTFIRYLRALAFYLAFLAPGVYLSIVLFHHEMIPTELLLAIAGNREKVPFPSLVEVLLMEISFELIREAGLRIPGIMGTTIGIIGALVLGQAAVQANIVNPVLVILVAVTGLSSFAIPYFSLAFTLRIYRFFYIMLGATMGFFGIAVGLFSQIVLTANLKSFGVPYLAPIGPRTVAGADVVTRLPVFFHEKRPDYLNPQDINRQPDVSRSWIGPENGGKNG</sequence>
<evidence type="ECO:0000256" key="1">
    <source>
        <dbReference type="ARBA" id="ARBA00005278"/>
    </source>
</evidence>
<dbReference type="AlphaFoldDB" id="A0A9X4GZV8"/>
<dbReference type="Pfam" id="PF03323">
    <property type="entry name" value="GerA"/>
    <property type="match status" value="1"/>
</dbReference>
<dbReference type="EMBL" id="JAKOAV010000025">
    <property type="protein sequence ID" value="MDF9409200.1"/>
    <property type="molecule type" value="Genomic_DNA"/>
</dbReference>
<organism evidence="5 6">
    <name type="scientific">Pelotomaculum isophthalicicum JI</name>
    <dbReference type="NCBI Taxonomy" id="947010"/>
    <lineage>
        <taxon>Bacteria</taxon>
        <taxon>Bacillati</taxon>
        <taxon>Bacillota</taxon>
        <taxon>Clostridia</taxon>
        <taxon>Eubacteriales</taxon>
        <taxon>Desulfotomaculaceae</taxon>
        <taxon>Pelotomaculum</taxon>
    </lineage>
</organism>
<feature type="transmembrane region" description="Helical" evidence="4">
    <location>
        <begin position="519"/>
        <end position="542"/>
    </location>
</feature>
<feature type="compositionally biased region" description="Basic and acidic residues" evidence="3">
    <location>
        <begin position="70"/>
        <end position="82"/>
    </location>
</feature>
<dbReference type="RefSeq" id="WP_277444644.1">
    <property type="nucleotide sequence ID" value="NZ_JAKOAV010000025.1"/>
</dbReference>
<evidence type="ECO:0000256" key="3">
    <source>
        <dbReference type="SAM" id="MobiDB-lite"/>
    </source>
</evidence>
<dbReference type="GO" id="GO:0016020">
    <property type="term" value="C:membrane"/>
    <property type="evidence" value="ECO:0007669"/>
    <property type="project" value="InterPro"/>
</dbReference>
<comment type="similarity">
    <text evidence="1">Belongs to the GerABKA family.</text>
</comment>
<evidence type="ECO:0000313" key="6">
    <source>
        <dbReference type="Proteomes" id="UP001154312"/>
    </source>
</evidence>
<keyword evidence="6" id="KW-1185">Reference proteome</keyword>
<feature type="region of interest" description="Disordered" evidence="3">
    <location>
        <begin position="16"/>
        <end position="106"/>
    </location>
</feature>
<dbReference type="Proteomes" id="UP001154312">
    <property type="component" value="Unassembled WGS sequence"/>
</dbReference>
<dbReference type="InterPro" id="IPR050768">
    <property type="entry name" value="UPF0353/GerABKA_families"/>
</dbReference>
<dbReference type="InterPro" id="IPR004995">
    <property type="entry name" value="Spore_Ger"/>
</dbReference>
<feature type="region of interest" description="Disordered" evidence="3">
    <location>
        <begin position="584"/>
        <end position="608"/>
    </location>
</feature>
<protein>
    <submittedName>
        <fullName evidence="5">Spore germination protein</fullName>
    </submittedName>
</protein>
<dbReference type="GO" id="GO:0009847">
    <property type="term" value="P:spore germination"/>
    <property type="evidence" value="ECO:0007669"/>
    <property type="project" value="InterPro"/>
</dbReference>
<feature type="compositionally biased region" description="Basic and acidic residues" evidence="3">
    <location>
        <begin position="29"/>
        <end position="38"/>
    </location>
</feature>
<dbReference type="PANTHER" id="PTHR22550:SF5">
    <property type="entry name" value="LEUCINE ZIPPER PROTEIN 4"/>
    <property type="match status" value="1"/>
</dbReference>
<comment type="caution">
    <text evidence="5">The sequence shown here is derived from an EMBL/GenBank/DDBJ whole genome shotgun (WGS) entry which is preliminary data.</text>
</comment>
<evidence type="ECO:0000313" key="5">
    <source>
        <dbReference type="EMBL" id="MDF9409200.1"/>
    </source>
</evidence>
<keyword evidence="4" id="KW-1133">Transmembrane helix</keyword>
<name>A0A9X4GZV8_9FIRM</name>
<feature type="transmembrane region" description="Helical" evidence="4">
    <location>
        <begin position="460"/>
        <end position="479"/>
    </location>
</feature>
<evidence type="ECO:0000256" key="2">
    <source>
        <dbReference type="ARBA" id="ARBA00023136"/>
    </source>
</evidence>
<feature type="transmembrane region" description="Helical" evidence="4">
    <location>
        <begin position="485"/>
        <end position="507"/>
    </location>
</feature>
<proteinExistence type="inferred from homology"/>
<dbReference type="PANTHER" id="PTHR22550">
    <property type="entry name" value="SPORE GERMINATION PROTEIN"/>
    <property type="match status" value="1"/>
</dbReference>